<keyword evidence="10" id="KW-0276">Fatty acid metabolism</keyword>
<evidence type="ECO:0000256" key="10">
    <source>
        <dbReference type="RuleBase" id="RU366074"/>
    </source>
</evidence>
<dbReference type="GO" id="GO:0006633">
    <property type="term" value="P:fatty acid biosynthetic process"/>
    <property type="evidence" value="ECO:0007669"/>
    <property type="project" value="UniProtKB-UniPathway"/>
</dbReference>
<dbReference type="SUPFAM" id="SSF51735">
    <property type="entry name" value="NAD(P)-binding Rossmann-fold domains"/>
    <property type="match status" value="1"/>
</dbReference>
<keyword evidence="4 9" id="KW-0521">NADP</keyword>
<dbReference type="Proteomes" id="UP000465601">
    <property type="component" value="Unassembled WGS sequence"/>
</dbReference>
<comment type="catalytic activity">
    <reaction evidence="7 10">
        <text>a (3R)-hydroxyacyl-[ACP] + NADP(+) = a 3-oxoacyl-[ACP] + NADPH + H(+)</text>
        <dbReference type="Rhea" id="RHEA:17397"/>
        <dbReference type="Rhea" id="RHEA-COMP:9916"/>
        <dbReference type="Rhea" id="RHEA-COMP:9945"/>
        <dbReference type="ChEBI" id="CHEBI:15378"/>
        <dbReference type="ChEBI" id="CHEBI:57783"/>
        <dbReference type="ChEBI" id="CHEBI:58349"/>
        <dbReference type="ChEBI" id="CHEBI:78776"/>
        <dbReference type="ChEBI" id="CHEBI:78827"/>
        <dbReference type="EC" id="1.1.1.100"/>
    </reaction>
</comment>
<dbReference type="RefSeq" id="WP_151865451.1">
    <property type="nucleotide sequence ID" value="NZ_WBZB01000015.1"/>
</dbReference>
<dbReference type="InterPro" id="IPR057326">
    <property type="entry name" value="KR_dom"/>
</dbReference>
<evidence type="ECO:0000256" key="1">
    <source>
        <dbReference type="ARBA" id="ARBA00005194"/>
    </source>
</evidence>
<comment type="caution">
    <text evidence="12">The sequence shown here is derived from an EMBL/GenBank/DDBJ whole genome shotgun (WGS) entry which is preliminary data.</text>
</comment>
<dbReference type="PROSITE" id="PS00061">
    <property type="entry name" value="ADH_SHORT"/>
    <property type="match status" value="1"/>
</dbReference>
<feature type="binding site" evidence="9">
    <location>
        <begin position="154"/>
        <end position="158"/>
    </location>
    <ligand>
        <name>NADP(+)</name>
        <dbReference type="ChEBI" id="CHEBI:58349"/>
    </ligand>
</feature>
<evidence type="ECO:0000256" key="7">
    <source>
        <dbReference type="ARBA" id="ARBA00048508"/>
    </source>
</evidence>
<dbReference type="InterPro" id="IPR036291">
    <property type="entry name" value="NAD(P)-bd_dom_sf"/>
</dbReference>
<accession>A0A833HPH9</accession>
<dbReference type="NCBIfam" id="TIGR01830">
    <property type="entry name" value="3oxo_ACP_reduc"/>
    <property type="match status" value="1"/>
</dbReference>
<feature type="binding site" evidence="9">
    <location>
        <position position="89"/>
    </location>
    <ligand>
        <name>NADP(+)</name>
        <dbReference type="ChEBI" id="CHEBI:58349"/>
    </ligand>
</feature>
<evidence type="ECO:0000256" key="3">
    <source>
        <dbReference type="ARBA" id="ARBA00012948"/>
    </source>
</evidence>
<keyword evidence="10" id="KW-0443">Lipid metabolism</keyword>
<dbReference type="PRINTS" id="PR00080">
    <property type="entry name" value="SDRFAMILY"/>
</dbReference>
<evidence type="ECO:0000256" key="5">
    <source>
        <dbReference type="ARBA" id="ARBA00023002"/>
    </source>
</evidence>
<comment type="function">
    <text evidence="10">Catalyzes the NADPH-dependent reduction of beta-ketoacyl-ACP substrates to beta-hydroxyacyl-ACP products, the first reductive step in the elongation cycle of fatty acid biosynthesis.</text>
</comment>
<keyword evidence="10" id="KW-0275">Fatty acid biosynthesis</keyword>
<dbReference type="FunFam" id="3.40.50.720:FF:000115">
    <property type="entry name" value="3-oxoacyl-[acyl-carrier-protein] reductase FabG"/>
    <property type="match status" value="1"/>
</dbReference>
<dbReference type="NCBIfam" id="NF009466">
    <property type="entry name" value="PRK12826.1-2"/>
    <property type="match status" value="1"/>
</dbReference>
<evidence type="ECO:0000256" key="9">
    <source>
        <dbReference type="PIRSR" id="PIRSR611284-2"/>
    </source>
</evidence>
<sequence>MRLKDKVAIVTGSTRGLGRAIAEKYALEGAKVVIIDRNEEPLATAVKEMKEKYNEIYGYVMDVTNRPQVKEVFAKIVEELGTVDILVNNAGITADAQLYKMTDDQWDHVINVNLTGVYNCSKEAVNIMRPKEYGKIINISSVVGLYGNFGQSNYAATKSGLIGMTKSMAKELGRKNINVNAVCPGFIETEMTAKMPEKVLDMMRDKAPLNRLGKPSDIANACLFLASEESSFVTGAALSVDGGIVL</sequence>
<evidence type="ECO:0000256" key="2">
    <source>
        <dbReference type="ARBA" id="ARBA00006484"/>
    </source>
</evidence>
<dbReference type="InterPro" id="IPR011284">
    <property type="entry name" value="3oxo_ACP_reduc"/>
</dbReference>
<feature type="binding site" evidence="9">
    <location>
        <position position="187"/>
    </location>
    <ligand>
        <name>NADP(+)</name>
        <dbReference type="ChEBI" id="CHEBI:58349"/>
    </ligand>
</feature>
<dbReference type="GO" id="GO:0004316">
    <property type="term" value="F:3-oxoacyl-[acyl-carrier-protein] reductase (NADPH) activity"/>
    <property type="evidence" value="ECO:0007669"/>
    <property type="project" value="UniProtKB-UniRule"/>
</dbReference>
<feature type="active site" description="Proton acceptor" evidence="8">
    <location>
        <position position="154"/>
    </location>
</feature>
<dbReference type="CDD" id="cd05333">
    <property type="entry name" value="BKR_SDR_c"/>
    <property type="match status" value="1"/>
</dbReference>
<feature type="domain" description="Ketoreductase" evidence="11">
    <location>
        <begin position="6"/>
        <end position="175"/>
    </location>
</feature>
<evidence type="ECO:0000313" key="13">
    <source>
        <dbReference type="Proteomes" id="UP000465601"/>
    </source>
</evidence>
<dbReference type="GO" id="GO:0008202">
    <property type="term" value="P:steroid metabolic process"/>
    <property type="evidence" value="ECO:0007669"/>
    <property type="project" value="UniProtKB-KW"/>
</dbReference>
<dbReference type="Gene3D" id="3.40.50.720">
    <property type="entry name" value="NAD(P)-binding Rossmann-like Domain"/>
    <property type="match status" value="1"/>
</dbReference>
<dbReference type="InterPro" id="IPR002347">
    <property type="entry name" value="SDR_fam"/>
</dbReference>
<dbReference type="NCBIfam" id="NF004198">
    <property type="entry name" value="PRK05653.1-3"/>
    <property type="match status" value="1"/>
</dbReference>
<evidence type="ECO:0000256" key="6">
    <source>
        <dbReference type="ARBA" id="ARBA00023221"/>
    </source>
</evidence>
<evidence type="ECO:0000256" key="4">
    <source>
        <dbReference type="ARBA" id="ARBA00022857"/>
    </source>
</evidence>
<keyword evidence="6" id="KW-0753">Steroid metabolism</keyword>
<name>A0A833HPH9_9FIRM</name>
<evidence type="ECO:0000259" key="11">
    <source>
        <dbReference type="SMART" id="SM00822"/>
    </source>
</evidence>
<dbReference type="SMART" id="SM00822">
    <property type="entry name" value="PKS_KR"/>
    <property type="match status" value="1"/>
</dbReference>
<comment type="similarity">
    <text evidence="2 10">Belongs to the short-chain dehydrogenases/reductases (SDR) family.</text>
</comment>
<keyword evidence="5 10" id="KW-0560">Oxidoreductase</keyword>
<comment type="subunit">
    <text evidence="10">Homotetramer.</text>
</comment>
<dbReference type="UniPathway" id="UPA00094"/>
<comment type="pathway">
    <text evidence="1 10">Lipid metabolism; fatty acid biosynthesis.</text>
</comment>
<evidence type="ECO:0000313" key="12">
    <source>
        <dbReference type="EMBL" id="KAB3530863.1"/>
    </source>
</evidence>
<dbReference type="PANTHER" id="PTHR42879">
    <property type="entry name" value="3-OXOACYL-(ACYL-CARRIER-PROTEIN) REDUCTASE"/>
    <property type="match status" value="1"/>
</dbReference>
<dbReference type="AlphaFoldDB" id="A0A833HPH9"/>
<gene>
    <name evidence="12" type="primary">fabG</name>
    <name evidence="12" type="ORF">F8153_05905</name>
</gene>
<keyword evidence="10" id="KW-0444">Lipid biosynthesis</keyword>
<dbReference type="InterPro" id="IPR050259">
    <property type="entry name" value="SDR"/>
</dbReference>
<dbReference type="PRINTS" id="PR00081">
    <property type="entry name" value="GDHRDH"/>
</dbReference>
<dbReference type="EMBL" id="WBZB01000015">
    <property type="protein sequence ID" value="KAB3530863.1"/>
    <property type="molecule type" value="Genomic_DNA"/>
</dbReference>
<dbReference type="InterPro" id="IPR020904">
    <property type="entry name" value="Sc_DH/Rdtase_CS"/>
</dbReference>
<dbReference type="EC" id="1.1.1.100" evidence="3 10"/>
<dbReference type="PANTHER" id="PTHR42879:SF2">
    <property type="entry name" value="3-OXOACYL-[ACYL-CARRIER-PROTEIN] REDUCTASE FABG"/>
    <property type="match status" value="1"/>
</dbReference>
<evidence type="ECO:0000256" key="8">
    <source>
        <dbReference type="PIRSR" id="PIRSR611284-1"/>
    </source>
</evidence>
<protein>
    <recommendedName>
        <fullName evidence="3 10">3-oxoacyl-[acyl-carrier-protein] reductase</fullName>
        <ecNumber evidence="3 10">1.1.1.100</ecNumber>
    </recommendedName>
</protein>
<proteinExistence type="inferred from homology"/>
<dbReference type="Pfam" id="PF13561">
    <property type="entry name" value="adh_short_C2"/>
    <property type="match status" value="1"/>
</dbReference>
<feature type="binding site" evidence="9">
    <location>
        <begin position="12"/>
        <end position="15"/>
    </location>
    <ligand>
        <name>NADP(+)</name>
        <dbReference type="ChEBI" id="CHEBI:58349"/>
    </ligand>
</feature>
<reference evidence="12 13" key="1">
    <citation type="submission" date="2019-10" db="EMBL/GenBank/DDBJ databases">
        <title>Alkaliphilus serpentinus sp. nov. and Alkaliphilus pronyensis sp. nov., two novel anaerobic alkaliphilic species isolated from the serpentinized-hosted hydrothermal field of the Prony Bay (New Caledonia).</title>
        <authorList>
            <person name="Postec A."/>
        </authorList>
    </citation>
    <scope>NUCLEOTIDE SEQUENCE [LARGE SCALE GENOMIC DNA]</scope>
    <source>
        <strain evidence="12 13">LacT</strain>
    </source>
</reference>
<dbReference type="GO" id="GO:0051287">
    <property type="term" value="F:NAD binding"/>
    <property type="evidence" value="ECO:0007669"/>
    <property type="project" value="UniProtKB-UniRule"/>
</dbReference>
<dbReference type="OrthoDB" id="9803333at2"/>
<dbReference type="NCBIfam" id="NF005559">
    <property type="entry name" value="PRK07231.1"/>
    <property type="match status" value="1"/>
</dbReference>
<organism evidence="12 13">
    <name type="scientific">Alkaliphilus serpentinus</name>
    <dbReference type="NCBI Taxonomy" id="1482731"/>
    <lineage>
        <taxon>Bacteria</taxon>
        <taxon>Bacillati</taxon>
        <taxon>Bacillota</taxon>
        <taxon>Clostridia</taxon>
        <taxon>Peptostreptococcales</taxon>
        <taxon>Natronincolaceae</taxon>
        <taxon>Alkaliphilus</taxon>
    </lineage>
</organism>
<keyword evidence="13" id="KW-1185">Reference proteome</keyword>